<feature type="domain" description="GlcNAc-binding protein A third" evidence="7">
    <location>
        <begin position="326"/>
        <end position="422"/>
    </location>
</feature>
<dbReference type="HAMAP" id="MF_01905">
    <property type="entry name" value="GbpA"/>
    <property type="match status" value="1"/>
</dbReference>
<dbReference type="PANTHER" id="PTHR34823">
    <property type="entry name" value="GLCNAC-BINDING PROTEIN A"/>
    <property type="match status" value="1"/>
</dbReference>
<proteinExistence type="inferred from homology"/>
<dbReference type="RefSeq" id="WP_371842377.1">
    <property type="nucleotide sequence ID" value="NZ_JBGMEL010000001.1"/>
</dbReference>
<dbReference type="InterPro" id="IPR051024">
    <property type="entry name" value="GlcNAc_Chitin_IntDeg"/>
</dbReference>
<dbReference type="Pfam" id="PF03067">
    <property type="entry name" value="LPMO_10"/>
    <property type="match status" value="1"/>
</dbReference>
<comment type="caution">
    <text evidence="8">The sequence shown here is derived from an EMBL/GenBank/DDBJ whole genome shotgun (WGS) entry which is preliminary data.</text>
</comment>
<dbReference type="SUPFAM" id="SSF81296">
    <property type="entry name" value="E set domains"/>
    <property type="match status" value="1"/>
</dbReference>
<keyword evidence="9" id="KW-1185">Reference proteome</keyword>
<dbReference type="CDD" id="cd21177">
    <property type="entry name" value="LPMO_AA10"/>
    <property type="match status" value="1"/>
</dbReference>
<evidence type="ECO:0000259" key="7">
    <source>
        <dbReference type="Pfam" id="PF21868"/>
    </source>
</evidence>
<feature type="chain" id="PRO_5044914124" description="GlcNAc-binding protein A" evidence="4">
    <location>
        <begin position="32"/>
        <end position="495"/>
    </location>
</feature>
<evidence type="ECO:0000256" key="3">
    <source>
        <dbReference type="ARBA" id="ARBA00022729"/>
    </source>
</evidence>
<dbReference type="Pfam" id="PF21868">
    <property type="entry name" value="GbpA_D3"/>
    <property type="match status" value="1"/>
</dbReference>
<comment type="function">
    <text evidence="4">Probably interacts with GlcNAc residues. May promote attachment to both epithelial cell surfaces and chitin.</text>
</comment>
<dbReference type="Gene3D" id="2.60.40.2550">
    <property type="match status" value="1"/>
</dbReference>
<dbReference type="Pfam" id="PF18416">
    <property type="entry name" value="GbpA_2"/>
    <property type="match status" value="1"/>
</dbReference>
<keyword evidence="3 4" id="KW-0732">Signal</keyword>
<organism evidence="8 9">
    <name type="scientific">Microbulbifer echini</name>
    <dbReference type="NCBI Taxonomy" id="1529067"/>
    <lineage>
        <taxon>Bacteria</taxon>
        <taxon>Pseudomonadati</taxon>
        <taxon>Pseudomonadota</taxon>
        <taxon>Gammaproteobacteria</taxon>
        <taxon>Cellvibrionales</taxon>
        <taxon>Microbulbiferaceae</taxon>
        <taxon>Microbulbifer</taxon>
    </lineage>
</organism>
<feature type="signal peptide" evidence="4">
    <location>
        <begin position="1"/>
        <end position="31"/>
    </location>
</feature>
<dbReference type="NCBIfam" id="NF009690">
    <property type="entry name" value="PRK13211.1"/>
    <property type="match status" value="1"/>
</dbReference>
<comment type="subcellular location">
    <subcellularLocation>
        <location evidence="4">Secreted</location>
    </subcellularLocation>
</comment>
<dbReference type="PANTHER" id="PTHR34823:SF1">
    <property type="entry name" value="CHITIN-BINDING TYPE-4 DOMAIN-CONTAINING PROTEIN"/>
    <property type="match status" value="1"/>
</dbReference>
<dbReference type="InterPro" id="IPR054063">
    <property type="entry name" value="GbpA_D3"/>
</dbReference>
<feature type="domain" description="N-acetylglucosamine binding protein A" evidence="6">
    <location>
        <begin position="219"/>
        <end position="316"/>
    </location>
</feature>
<feature type="domain" description="Chitin-binding type-4" evidence="5">
    <location>
        <begin position="32"/>
        <end position="207"/>
    </location>
</feature>
<evidence type="ECO:0000313" key="8">
    <source>
        <dbReference type="EMBL" id="MFA0789246.1"/>
    </source>
</evidence>
<dbReference type="InterPro" id="IPR004302">
    <property type="entry name" value="Cellulose/chitin-bd_N"/>
</dbReference>
<dbReference type="Gene3D" id="2.70.50.50">
    <property type="entry name" value="chitin-binding protein cbp21"/>
    <property type="match status" value="1"/>
</dbReference>
<name>A0ABV4NIL7_9GAMM</name>
<sequence precursor="true">MKKSAPSLKKPALNQTLLAMLLAGISSNVMSHGYVEEYGGGVASARGTLCKYPLSTTGQKNVDCGAVQWEPQSVEGPEGFPQSGPADGKIASAGSNVWSPLNEQTADRWLKNPITAGKQTFKWHFTANHVARDWKYYITKQNWNPNQPLTRDSFDLNPFCAVDGNNQKPPIDMHHECVVPDREGYQVILAVWDVADTAAAFYNVIDVEFGGDGIPESDWSQGGTINPTQNLKVGDKVSTRVYSSSSEEPTYSTVLEIATDEQGMANNWAYNLAAKINQEQTSVRAGQLINEDQFSPVYGSNPIYLQNGSGLERVEINYEINSPIPDYDLDVSGLEDMYSISGEPLSLQLALTAKGNIRADLKVLNHARETLANYEVNMSDGQRLDKTLTLSKSEPGHHMLVIVIKDMDGNLIDQTMQDFHLMDDDVAPPPSGNYDYVFPEGLKSYTAGTKVMASDGNIYQCKPFPNSGYCVQWSRSANQFEPGRGSNWDMAWDKL</sequence>
<evidence type="ECO:0000259" key="6">
    <source>
        <dbReference type="Pfam" id="PF18416"/>
    </source>
</evidence>
<reference evidence="8 9" key="1">
    <citation type="submission" date="2024-08" db="EMBL/GenBank/DDBJ databases">
        <authorList>
            <person name="Ishaq N."/>
        </authorList>
    </citation>
    <scope>NUCLEOTIDE SEQUENCE [LARGE SCALE GENOMIC DNA]</scope>
    <source>
        <strain evidence="8 9">JCM 30400</strain>
    </source>
</reference>
<dbReference type="Gene3D" id="3.30.70.2150">
    <property type="match status" value="1"/>
</dbReference>
<keyword evidence="1 4" id="KW-0964">Secreted</keyword>
<evidence type="ECO:0000256" key="4">
    <source>
        <dbReference type="HAMAP-Rule" id="MF_01905"/>
    </source>
</evidence>
<dbReference type="InterPro" id="IPR041029">
    <property type="entry name" value="GbpA_2"/>
</dbReference>
<evidence type="ECO:0000259" key="5">
    <source>
        <dbReference type="Pfam" id="PF03067"/>
    </source>
</evidence>
<protein>
    <recommendedName>
        <fullName evidence="4">GlcNAc-binding protein A</fullName>
    </recommendedName>
</protein>
<gene>
    <name evidence="4 8" type="primary">gbpA</name>
    <name evidence="8" type="ORF">ACCI51_01730</name>
</gene>
<dbReference type="InterPro" id="IPR014756">
    <property type="entry name" value="Ig_E-set"/>
</dbReference>
<dbReference type="InterPro" id="IPR020879">
    <property type="entry name" value="GlcNAc-bd_A"/>
</dbReference>
<evidence type="ECO:0000313" key="9">
    <source>
        <dbReference type="Proteomes" id="UP001569414"/>
    </source>
</evidence>
<dbReference type="Proteomes" id="UP001569414">
    <property type="component" value="Unassembled WGS sequence"/>
</dbReference>
<keyword evidence="2 4" id="KW-0147">Chitin-binding</keyword>
<comment type="similarity">
    <text evidence="4">Belongs to the GbpA family.</text>
</comment>
<evidence type="ECO:0000256" key="1">
    <source>
        <dbReference type="ARBA" id="ARBA00022525"/>
    </source>
</evidence>
<dbReference type="EMBL" id="JBGMEL010000001">
    <property type="protein sequence ID" value="MFA0789246.1"/>
    <property type="molecule type" value="Genomic_DNA"/>
</dbReference>
<evidence type="ECO:0000256" key="2">
    <source>
        <dbReference type="ARBA" id="ARBA00022669"/>
    </source>
</evidence>
<accession>A0ABV4NIL7</accession>